<dbReference type="EMBL" id="JARKHS020031318">
    <property type="protein sequence ID" value="KAK8761303.1"/>
    <property type="molecule type" value="Genomic_DNA"/>
</dbReference>
<feature type="domain" description="Transposable element P transposase-like GTP-binding insertion" evidence="2">
    <location>
        <begin position="539"/>
        <end position="637"/>
    </location>
</feature>
<protein>
    <recommendedName>
        <fullName evidence="2">Transposable element P transposase-like GTP-binding insertion domain-containing protein</fullName>
    </recommendedName>
</protein>
<dbReference type="AlphaFoldDB" id="A0AAQ4DFR3"/>
<dbReference type="Pfam" id="PF21788">
    <property type="entry name" value="TNP-like_GBD"/>
    <property type="match status" value="1"/>
</dbReference>
<evidence type="ECO:0000259" key="2">
    <source>
        <dbReference type="Pfam" id="PF21788"/>
    </source>
</evidence>
<name>A0AAQ4DFR3_AMBAM</name>
<comment type="caution">
    <text evidence="3">The sequence shown here is derived from an EMBL/GenBank/DDBJ whole genome shotgun (WGS) entry which is preliminary data.</text>
</comment>
<accession>A0AAQ4DFR3</accession>
<dbReference type="InterPro" id="IPR048366">
    <property type="entry name" value="TNP-like_GBD"/>
</dbReference>
<evidence type="ECO:0000313" key="4">
    <source>
        <dbReference type="Proteomes" id="UP001321473"/>
    </source>
</evidence>
<organism evidence="3 4">
    <name type="scientific">Amblyomma americanum</name>
    <name type="common">Lone star tick</name>
    <dbReference type="NCBI Taxonomy" id="6943"/>
    <lineage>
        <taxon>Eukaryota</taxon>
        <taxon>Metazoa</taxon>
        <taxon>Ecdysozoa</taxon>
        <taxon>Arthropoda</taxon>
        <taxon>Chelicerata</taxon>
        <taxon>Arachnida</taxon>
        <taxon>Acari</taxon>
        <taxon>Parasitiformes</taxon>
        <taxon>Ixodida</taxon>
        <taxon>Ixodoidea</taxon>
        <taxon>Ixodidae</taxon>
        <taxon>Amblyomminae</taxon>
        <taxon>Amblyomma</taxon>
    </lineage>
</organism>
<reference evidence="3 4" key="1">
    <citation type="journal article" date="2023" name="Arcadia Sci">
        <title>De novo assembly of a long-read Amblyomma americanum tick genome.</title>
        <authorList>
            <person name="Chou S."/>
            <person name="Poskanzer K.E."/>
            <person name="Rollins M."/>
            <person name="Thuy-Boun P.S."/>
        </authorList>
    </citation>
    <scope>NUCLEOTIDE SEQUENCE [LARGE SCALE GENOMIC DNA]</scope>
    <source>
        <strain evidence="3">F_SG_1</strain>
        <tissue evidence="3">Salivary glands</tissue>
    </source>
</reference>
<sequence length="655" mass="74587">MSASNEASRNHYGAHQRLTEQDTGRKNTWTLPKLLLELGLPWSLKSTASRAELLGILVKSSLHFGIHVFWTFYIGPHLLRPYKGTIYTTLDERCIEWIRDIELIIARGRHREYLRRCAEIVGGTGQPYSTMIDEVTVAHRRIARQVHLLWDPYAVPAFLKLSDPELRRALNGHLPDDSQLWPQDEIVNMQPQLFRELNTTYLSNANFTEGFKLFLSACVVSVFTPFVSHYLTASMLADIGWANMERSHRYDKCLDALEFMMPLAKWQIEHDTQGGKKNTWRMLRLAVLSFNDLHRVYGSAFKTLFSAVMERVSSNAHNMSMSCSMMDRAYAYVQIDTSAGFFDSFLKVSSRAVHDFKKLMRKPEPTTLHAPGISSIYEYRILVAREIIVPNFLTTPPLFDERRPMSLHAAVVGAVICRQITILARFVFYYGVDFLHDPMTPVYHDLRSLVNDLGRYEAMANANGFLPDQTRCETRNLMVDGWAARLASSIPRVSEAEAAGAETEQAPERQTYCGIPVDQLFFLASCFTHCGATGRSLKVQAGSDLVNFEHCRKLHDIEEKEQLKVVPRLTASHVNPKKLEKMNVRLATQLFSRSVAVGLKFYREQQKPGFEGTEGTESFTRRMNDLFDALNAKCPAEGTRKNSPQLKVQKVCLRA</sequence>
<feature type="region of interest" description="Disordered" evidence="1">
    <location>
        <begin position="1"/>
        <end position="21"/>
    </location>
</feature>
<dbReference type="Proteomes" id="UP001321473">
    <property type="component" value="Unassembled WGS sequence"/>
</dbReference>
<dbReference type="SUPFAM" id="SSF55486">
    <property type="entry name" value="Metalloproteases ('zincins'), catalytic domain"/>
    <property type="match status" value="1"/>
</dbReference>
<keyword evidence="4" id="KW-1185">Reference proteome</keyword>
<evidence type="ECO:0000256" key="1">
    <source>
        <dbReference type="SAM" id="MobiDB-lite"/>
    </source>
</evidence>
<proteinExistence type="predicted"/>
<evidence type="ECO:0000313" key="3">
    <source>
        <dbReference type="EMBL" id="KAK8761303.1"/>
    </source>
</evidence>
<gene>
    <name evidence="3" type="ORF">V5799_027430</name>
</gene>